<gene>
    <name evidence="1" type="ORF">QFC19_007615</name>
</gene>
<accession>A0ACC2V927</accession>
<proteinExistence type="predicted"/>
<reference evidence="1" key="1">
    <citation type="submission" date="2023-04" db="EMBL/GenBank/DDBJ databases">
        <title>Draft Genome sequencing of Naganishia species isolated from polar environments using Oxford Nanopore Technology.</title>
        <authorList>
            <person name="Leo P."/>
            <person name="Venkateswaran K."/>
        </authorList>
    </citation>
    <scope>NUCLEOTIDE SEQUENCE</scope>
    <source>
        <strain evidence="1">MNA-CCFEE 5261</strain>
    </source>
</reference>
<name>A0ACC2V927_9TREE</name>
<keyword evidence="2" id="KW-1185">Reference proteome</keyword>
<dbReference type="EMBL" id="JASBWR010000102">
    <property type="protein sequence ID" value="KAJ9095371.1"/>
    <property type="molecule type" value="Genomic_DNA"/>
</dbReference>
<sequence length="476" mass="51728">MADIITEALFHGDSQVRNAAIDKYFAEDAVYRHPLFNVKGKAEIKQAYDMWARMSGDKPTIVKKLTSGPTCIIQMEYTINPLPFVTFTLPSITTLNVEPSTDAGTQIITFQEDTWSVRHIIENLPIYGWWHRNIVIKALSSAVLFTDRMMVKTDVVNEKYIAPTIAQGEQVAEDTLHEAVTTTGKFAGVGYQLVTDAASKLFDYSTETAGQAYGTIRSVGFKTEGKVEEVALEGARQAGIVVGVTKSTFDKVLFFIAQIMSFVMQLVAAFNGKAHKALDQGKARAKSQYDQGMAKVSAVTGEIQDSAESAEASLHDAKTEAASQYSKGYQQGSKRGLFGLVSMWGEQIQAQVPYAAEARRYAANGTSRLEAHGDAAYSDIKHSANKTAASAQAKMSALGDIVDTESNRFQEGFEQGRGIGKKLEKDAPGQAREAMDQSKVVASDLANEAIDLTQGGLEKGKEVATEAQDGLEEMRP</sequence>
<organism evidence="1 2">
    <name type="scientific">Naganishia cerealis</name>
    <dbReference type="NCBI Taxonomy" id="610337"/>
    <lineage>
        <taxon>Eukaryota</taxon>
        <taxon>Fungi</taxon>
        <taxon>Dikarya</taxon>
        <taxon>Basidiomycota</taxon>
        <taxon>Agaricomycotina</taxon>
        <taxon>Tremellomycetes</taxon>
        <taxon>Filobasidiales</taxon>
        <taxon>Filobasidiaceae</taxon>
        <taxon>Naganishia</taxon>
    </lineage>
</organism>
<comment type="caution">
    <text evidence="1">The sequence shown here is derived from an EMBL/GenBank/DDBJ whole genome shotgun (WGS) entry which is preliminary data.</text>
</comment>
<evidence type="ECO:0000313" key="1">
    <source>
        <dbReference type="EMBL" id="KAJ9095371.1"/>
    </source>
</evidence>
<evidence type="ECO:0000313" key="2">
    <source>
        <dbReference type="Proteomes" id="UP001241377"/>
    </source>
</evidence>
<protein>
    <submittedName>
        <fullName evidence="1">Uncharacterized protein</fullName>
    </submittedName>
</protein>
<dbReference type="Proteomes" id="UP001241377">
    <property type="component" value="Unassembled WGS sequence"/>
</dbReference>